<reference evidence="2 3" key="1">
    <citation type="submission" date="2019-11" db="EMBL/GenBank/DDBJ databases">
        <authorList>
            <person name="Jiang L.-Q."/>
        </authorList>
    </citation>
    <scope>NUCLEOTIDE SEQUENCE [LARGE SCALE GENOMIC DNA]</scope>
    <source>
        <strain evidence="2 3">YIM 132087</strain>
    </source>
</reference>
<evidence type="ECO:0000313" key="3">
    <source>
        <dbReference type="Proteomes" id="UP000460221"/>
    </source>
</evidence>
<dbReference type="InterPro" id="IPR005561">
    <property type="entry name" value="ANTAR"/>
</dbReference>
<evidence type="ECO:0000259" key="1">
    <source>
        <dbReference type="PROSITE" id="PS50921"/>
    </source>
</evidence>
<comment type="caution">
    <text evidence="2">The sequence shown here is derived from an EMBL/GenBank/DDBJ whole genome shotgun (WGS) entry which is preliminary data.</text>
</comment>
<dbReference type="InterPro" id="IPR036388">
    <property type="entry name" value="WH-like_DNA-bd_sf"/>
</dbReference>
<sequence>MPSIAERPSRHPDDIELQIVRQVSADMNAAAAHVLERVRASRMRSAELREQSRLRRLGSTVTAPYDRTALVAGEGSGGSTAVDVARSEMRAALTTTDLEAARAAVCAAVGAALLDSGFADEVVIQRHAPGGDLVVEFATSPIGRRLVEVQQGSGDVPALSAEDQGSGRANERLTSWAESEGFRRTLSLTLDSSKGAVGTLYAFARDAVWSWQQLAEVRAVAAEAAVSLAVIRDKENLWTAIEARHRIGISQGMLMTRFGISADQSYALLLRLSQDQQLKISVIAQRVIADGGLRDVS</sequence>
<dbReference type="Gene3D" id="1.10.10.10">
    <property type="entry name" value="Winged helix-like DNA-binding domain superfamily/Winged helix DNA-binding domain"/>
    <property type="match status" value="1"/>
</dbReference>
<gene>
    <name evidence="2" type="ORF">GIS00_11895</name>
</gene>
<protein>
    <submittedName>
        <fullName evidence="2">ANTAR domain-containing protein</fullName>
    </submittedName>
</protein>
<dbReference type="SMART" id="SM01012">
    <property type="entry name" value="ANTAR"/>
    <property type="match status" value="1"/>
</dbReference>
<dbReference type="AlphaFoldDB" id="A0A7K1FKH6"/>
<dbReference type="PROSITE" id="PS50921">
    <property type="entry name" value="ANTAR"/>
    <property type="match status" value="1"/>
</dbReference>
<dbReference type="Proteomes" id="UP000460221">
    <property type="component" value="Unassembled WGS sequence"/>
</dbReference>
<feature type="domain" description="ANTAR" evidence="1">
    <location>
        <begin position="227"/>
        <end position="288"/>
    </location>
</feature>
<accession>A0A7K1FKH6</accession>
<dbReference type="Pfam" id="PF03861">
    <property type="entry name" value="ANTAR"/>
    <property type="match status" value="1"/>
</dbReference>
<organism evidence="2 3">
    <name type="scientific">Nakamurella alba</name>
    <dbReference type="NCBI Taxonomy" id="2665158"/>
    <lineage>
        <taxon>Bacteria</taxon>
        <taxon>Bacillati</taxon>
        <taxon>Actinomycetota</taxon>
        <taxon>Actinomycetes</taxon>
        <taxon>Nakamurellales</taxon>
        <taxon>Nakamurellaceae</taxon>
        <taxon>Nakamurella</taxon>
    </lineage>
</organism>
<evidence type="ECO:0000313" key="2">
    <source>
        <dbReference type="EMBL" id="MTD14645.1"/>
    </source>
</evidence>
<dbReference type="EMBL" id="WLYK01000004">
    <property type="protein sequence ID" value="MTD14645.1"/>
    <property type="molecule type" value="Genomic_DNA"/>
</dbReference>
<keyword evidence="3" id="KW-1185">Reference proteome</keyword>
<name>A0A7K1FKH6_9ACTN</name>
<dbReference type="GO" id="GO:0003723">
    <property type="term" value="F:RNA binding"/>
    <property type="evidence" value="ECO:0007669"/>
    <property type="project" value="InterPro"/>
</dbReference>
<dbReference type="RefSeq" id="WP_154768682.1">
    <property type="nucleotide sequence ID" value="NZ_WLYK01000004.1"/>
</dbReference>
<proteinExistence type="predicted"/>